<proteinExistence type="inferred from homology"/>
<keyword evidence="7" id="KW-1278">Translocase</keyword>
<name>A0ABP7FDP3_9MICO</name>
<dbReference type="PRINTS" id="PR00119">
    <property type="entry name" value="CATATPASE"/>
</dbReference>
<dbReference type="InterPro" id="IPR036412">
    <property type="entry name" value="HAD-like_sf"/>
</dbReference>
<dbReference type="NCBIfam" id="TIGR01494">
    <property type="entry name" value="ATPase_P-type"/>
    <property type="match status" value="1"/>
</dbReference>
<comment type="similarity">
    <text evidence="2">Belongs to the cation transport ATPase (P-type) (TC 3.A.3) family. Type IB subfamily.</text>
</comment>
<protein>
    <submittedName>
        <fullName evidence="9">Uncharacterized protein</fullName>
    </submittedName>
</protein>
<keyword evidence="5" id="KW-0067">ATP-binding</keyword>
<dbReference type="PRINTS" id="PR00120">
    <property type="entry name" value="HATPASE"/>
</dbReference>
<dbReference type="InterPro" id="IPR023214">
    <property type="entry name" value="HAD_sf"/>
</dbReference>
<reference evidence="10" key="1">
    <citation type="journal article" date="2019" name="Int. J. Syst. Evol. Microbiol.">
        <title>The Global Catalogue of Microorganisms (GCM) 10K type strain sequencing project: providing services to taxonomists for standard genome sequencing and annotation.</title>
        <authorList>
            <consortium name="The Broad Institute Genomics Platform"/>
            <consortium name="The Broad Institute Genome Sequencing Center for Infectious Disease"/>
            <person name="Wu L."/>
            <person name="Ma J."/>
        </authorList>
    </citation>
    <scope>NUCLEOTIDE SEQUENCE [LARGE SCALE GENOMIC DNA]</scope>
    <source>
        <strain evidence="10">JCM 16949</strain>
    </source>
</reference>
<dbReference type="Gene3D" id="3.40.50.1000">
    <property type="entry name" value="HAD superfamily/HAD-like"/>
    <property type="match status" value="1"/>
</dbReference>
<evidence type="ECO:0000256" key="8">
    <source>
        <dbReference type="SAM" id="Phobius"/>
    </source>
</evidence>
<dbReference type="Proteomes" id="UP001501004">
    <property type="component" value="Unassembled WGS sequence"/>
</dbReference>
<keyword evidence="8" id="KW-0812">Transmembrane</keyword>
<dbReference type="Pfam" id="PF00702">
    <property type="entry name" value="Hydrolase"/>
    <property type="match status" value="1"/>
</dbReference>
<evidence type="ECO:0000256" key="4">
    <source>
        <dbReference type="ARBA" id="ARBA00022741"/>
    </source>
</evidence>
<evidence type="ECO:0000256" key="7">
    <source>
        <dbReference type="ARBA" id="ARBA00022967"/>
    </source>
</evidence>
<accession>A0ABP7FDP3</accession>
<keyword evidence="4" id="KW-0547">Nucleotide-binding</keyword>
<dbReference type="PANTHER" id="PTHR43079">
    <property type="entry name" value="PROBABLE CADMIUM/ZINC-TRANSPORTING ATPASE HMA1"/>
    <property type="match status" value="1"/>
</dbReference>
<dbReference type="PROSITE" id="PS01229">
    <property type="entry name" value="COF_2"/>
    <property type="match status" value="1"/>
</dbReference>
<dbReference type="InterPro" id="IPR051949">
    <property type="entry name" value="Cation_Transport_ATPase"/>
</dbReference>
<feature type="transmembrane region" description="Helical" evidence="8">
    <location>
        <begin position="139"/>
        <end position="156"/>
    </location>
</feature>
<evidence type="ECO:0000313" key="10">
    <source>
        <dbReference type="Proteomes" id="UP001501004"/>
    </source>
</evidence>
<dbReference type="PANTHER" id="PTHR43079:SF1">
    <property type="entry name" value="CADMIUM_ZINC-TRANSPORTING ATPASE HMA1, CHLOROPLASTIC-RELATED"/>
    <property type="match status" value="1"/>
</dbReference>
<dbReference type="SUPFAM" id="SSF56784">
    <property type="entry name" value="HAD-like"/>
    <property type="match status" value="1"/>
</dbReference>
<dbReference type="EMBL" id="BAABAE010000003">
    <property type="protein sequence ID" value="GAA3737170.1"/>
    <property type="molecule type" value="Genomic_DNA"/>
</dbReference>
<keyword evidence="3" id="KW-0479">Metal-binding</keyword>
<keyword evidence="10" id="KW-1185">Reference proteome</keyword>
<evidence type="ECO:0000256" key="2">
    <source>
        <dbReference type="ARBA" id="ARBA00006024"/>
    </source>
</evidence>
<sequence length="185" mass="19600">MSRFVMLTGDNAHTAQRVADELAIDEVRAELLPQDKVAAISELRAEGRRVAMIGDGINDAPAIATADVGIAMGAGTDVSIDTADVILMADRFDQLVHALSLARATVRNMKQNTIIALGTVVVLLAGVLAQQVFMSTGMLVHEVSVLVVILNAVRLVRFGTRYRRAVGNQESSPAGAGIPERLGVE</sequence>
<evidence type="ECO:0000313" key="9">
    <source>
        <dbReference type="EMBL" id="GAA3737170.1"/>
    </source>
</evidence>
<comment type="caution">
    <text evidence="9">The sequence shown here is derived from an EMBL/GenBank/DDBJ whole genome shotgun (WGS) entry which is preliminary data.</text>
</comment>
<evidence type="ECO:0000256" key="3">
    <source>
        <dbReference type="ARBA" id="ARBA00022723"/>
    </source>
</evidence>
<keyword evidence="8" id="KW-1133">Transmembrane helix</keyword>
<dbReference type="InterPro" id="IPR001757">
    <property type="entry name" value="P_typ_ATPase"/>
</dbReference>
<organism evidence="9 10">
    <name type="scientific">Leifsonella bigeumensis</name>
    <dbReference type="NCBI Taxonomy" id="433643"/>
    <lineage>
        <taxon>Bacteria</taxon>
        <taxon>Bacillati</taxon>
        <taxon>Actinomycetota</taxon>
        <taxon>Actinomycetes</taxon>
        <taxon>Micrococcales</taxon>
        <taxon>Microbacteriaceae</taxon>
        <taxon>Leifsonella</taxon>
    </lineage>
</organism>
<evidence type="ECO:0000256" key="6">
    <source>
        <dbReference type="ARBA" id="ARBA00022842"/>
    </source>
</evidence>
<evidence type="ECO:0000256" key="1">
    <source>
        <dbReference type="ARBA" id="ARBA00004141"/>
    </source>
</evidence>
<keyword evidence="6" id="KW-0460">Magnesium</keyword>
<comment type="subcellular location">
    <subcellularLocation>
        <location evidence="1">Membrane</location>
        <topology evidence="1">Multi-pass membrane protein</topology>
    </subcellularLocation>
</comment>
<keyword evidence="8" id="KW-0472">Membrane</keyword>
<evidence type="ECO:0000256" key="5">
    <source>
        <dbReference type="ARBA" id="ARBA00022840"/>
    </source>
</evidence>
<gene>
    <name evidence="9" type="ORF">GCM10022239_11180</name>
</gene>
<feature type="transmembrane region" description="Helical" evidence="8">
    <location>
        <begin position="113"/>
        <end position="133"/>
    </location>
</feature>